<proteinExistence type="predicted"/>
<evidence type="ECO:0000313" key="1">
    <source>
        <dbReference type="EMBL" id="CRK23460.1"/>
    </source>
</evidence>
<name>A0A0G4LP45_VERLO</name>
<sequence>MVVEHRDETQIPNRHLKPRVGVAHIGINTSACQASRNIVELRNSGVNELKKQLASIRPAVAVEGDVGRIGRLRDRYFERLGALLKNVSAVQVDRLKAAWQ</sequence>
<gene>
    <name evidence="1" type="ORF">BN1723_012974</name>
</gene>
<protein>
    <submittedName>
        <fullName evidence="1">Uncharacterized protein</fullName>
    </submittedName>
</protein>
<dbReference type="EMBL" id="CVQI01014669">
    <property type="protein sequence ID" value="CRK23460.1"/>
    <property type="molecule type" value="Genomic_DNA"/>
</dbReference>
<organism evidence="1 2">
    <name type="scientific">Verticillium longisporum</name>
    <name type="common">Verticillium dahliae var. longisporum</name>
    <dbReference type="NCBI Taxonomy" id="100787"/>
    <lineage>
        <taxon>Eukaryota</taxon>
        <taxon>Fungi</taxon>
        <taxon>Dikarya</taxon>
        <taxon>Ascomycota</taxon>
        <taxon>Pezizomycotina</taxon>
        <taxon>Sordariomycetes</taxon>
        <taxon>Hypocreomycetidae</taxon>
        <taxon>Glomerellales</taxon>
        <taxon>Plectosphaerellaceae</taxon>
        <taxon>Verticillium</taxon>
    </lineage>
</organism>
<dbReference type="AlphaFoldDB" id="A0A0G4LP45"/>
<accession>A0A0G4LP45</accession>
<reference evidence="2" key="1">
    <citation type="submission" date="2015-05" db="EMBL/GenBank/DDBJ databases">
        <authorList>
            <person name="Fogelqvist Johan"/>
        </authorList>
    </citation>
    <scope>NUCLEOTIDE SEQUENCE [LARGE SCALE GENOMIC DNA]</scope>
</reference>
<dbReference type="Proteomes" id="UP000045706">
    <property type="component" value="Unassembled WGS sequence"/>
</dbReference>
<evidence type="ECO:0000313" key="2">
    <source>
        <dbReference type="Proteomes" id="UP000045706"/>
    </source>
</evidence>